<proteinExistence type="predicted"/>
<feature type="domain" description="Cytidyltransferase-like" evidence="1">
    <location>
        <begin position="198"/>
        <end position="358"/>
    </location>
</feature>
<dbReference type="Pfam" id="PF01467">
    <property type="entry name" value="CTP_transf_like"/>
    <property type="match status" value="1"/>
</dbReference>
<dbReference type="SUPFAM" id="SSF52374">
    <property type="entry name" value="Nucleotidylyl transferase"/>
    <property type="match status" value="1"/>
</dbReference>
<dbReference type="Gene3D" id="3.40.50.620">
    <property type="entry name" value="HUPs"/>
    <property type="match status" value="1"/>
</dbReference>
<protein>
    <recommendedName>
        <fullName evidence="1">Cytidyltransferase-like domain-containing protein</fullName>
    </recommendedName>
</protein>
<dbReference type="GO" id="GO:0016887">
    <property type="term" value="F:ATP hydrolysis activity"/>
    <property type="evidence" value="ECO:0007669"/>
    <property type="project" value="TreeGrafter"/>
</dbReference>
<dbReference type="InterPro" id="IPR036653">
    <property type="entry name" value="CinA-like_C"/>
</dbReference>
<dbReference type="InterPro" id="IPR014729">
    <property type="entry name" value="Rossmann-like_a/b/a_fold"/>
</dbReference>
<sequence>MSNLINQIHQSPKKFVLALTGGGSKALTELLSVPGASATVLDASIPYHPEALETYLGQGVETAASSLTARNLAMAAWLRACAINKSQENVVGVGATCALTTNRRRLGNNRCFIAIQTSSRTEEIKVVLDEGVRTRQGEENLVSDLIIHQIAECCGLQTPRLEFPEKIVRRCHDASENWSRLLTGKQKTTLSSPHSINLFPGAFNPLHQGHEEIIAYSEKLLQGKVYLEVSIDNVDKLPIDFLTMQDRQEQLNGKSLIYTNAPTFIEKARLFPECCFILGVDTLLRIINKKYYDNEALLASSIEEIYELGCKMLVFGRNVNGHFLTLDNLTLPGNVKRLCMGVNEEDFRNDVSSTLLREHE</sequence>
<organism evidence="2 3">
    <name type="scientific">OM182 bacterium</name>
    <dbReference type="NCBI Taxonomy" id="2510334"/>
    <lineage>
        <taxon>Bacteria</taxon>
        <taxon>Pseudomonadati</taxon>
        <taxon>Pseudomonadota</taxon>
        <taxon>Gammaproteobacteria</taxon>
        <taxon>OMG group</taxon>
        <taxon>OM182 clade</taxon>
    </lineage>
</organism>
<comment type="caution">
    <text evidence="2">The sequence shown here is derived from an EMBL/GenBank/DDBJ whole genome shotgun (WGS) entry which is preliminary data.</text>
</comment>
<dbReference type="PANTHER" id="PTHR31285">
    <property type="entry name" value="NICOTINAMIDE MONONUCLEOTIDE ADENYLYLTRANSFERASE"/>
    <property type="match status" value="1"/>
</dbReference>
<reference evidence="2 3" key="1">
    <citation type="submission" date="2019-02" db="EMBL/GenBank/DDBJ databases">
        <title>Prokaryotic population dynamics and viral predation in marine succession experiment using metagenomics: the confinement effect.</title>
        <authorList>
            <person name="Haro-Moreno J.M."/>
            <person name="Rodriguez-Valera F."/>
            <person name="Lopez-Perez M."/>
        </authorList>
    </citation>
    <scope>NUCLEOTIDE SEQUENCE [LARGE SCALE GENOMIC DNA]</scope>
    <source>
        <strain evidence="2">MED-G157</strain>
    </source>
</reference>
<name>A0A520RZ91_9GAMM</name>
<accession>A0A520RZ91</accession>
<dbReference type="PANTHER" id="PTHR31285:SF0">
    <property type="entry name" value="NICOTINAMIDE MONONUCLEOTIDE ADENYLYLTRANSFERASE"/>
    <property type="match status" value="1"/>
</dbReference>
<dbReference type="InterPro" id="IPR004821">
    <property type="entry name" value="Cyt_trans-like"/>
</dbReference>
<dbReference type="GO" id="GO:0000309">
    <property type="term" value="F:nicotinamide-nucleotide adenylyltransferase activity"/>
    <property type="evidence" value="ECO:0007669"/>
    <property type="project" value="TreeGrafter"/>
</dbReference>
<dbReference type="Proteomes" id="UP000316199">
    <property type="component" value="Unassembled WGS sequence"/>
</dbReference>
<dbReference type="AlphaFoldDB" id="A0A520RZ91"/>
<dbReference type="GO" id="GO:0005737">
    <property type="term" value="C:cytoplasm"/>
    <property type="evidence" value="ECO:0007669"/>
    <property type="project" value="TreeGrafter"/>
</dbReference>
<dbReference type="EMBL" id="SHAG01000031">
    <property type="protein sequence ID" value="RZO75549.1"/>
    <property type="molecule type" value="Genomic_DNA"/>
</dbReference>
<evidence type="ECO:0000313" key="3">
    <source>
        <dbReference type="Proteomes" id="UP000316199"/>
    </source>
</evidence>
<evidence type="ECO:0000313" key="2">
    <source>
        <dbReference type="EMBL" id="RZO75549.1"/>
    </source>
</evidence>
<dbReference type="Gene3D" id="3.90.950.20">
    <property type="entry name" value="CinA-like"/>
    <property type="match status" value="1"/>
</dbReference>
<evidence type="ECO:0000259" key="1">
    <source>
        <dbReference type="Pfam" id="PF01467"/>
    </source>
</evidence>
<gene>
    <name evidence="2" type="ORF">EVA68_06700</name>
</gene>